<feature type="transmembrane region" description="Helical" evidence="1">
    <location>
        <begin position="120"/>
        <end position="141"/>
    </location>
</feature>
<dbReference type="PANTHER" id="PTHR35797">
    <property type="entry name" value="PROTEASE-RELATED"/>
    <property type="match status" value="1"/>
</dbReference>
<keyword evidence="1" id="KW-0812">Transmembrane</keyword>
<feature type="transmembrane region" description="Helical" evidence="1">
    <location>
        <begin position="12"/>
        <end position="34"/>
    </location>
</feature>
<organism evidence="3 4">
    <name type="scientific">Halorubrum vacuolatum</name>
    <name type="common">Natronobacterium vacuolatum</name>
    <dbReference type="NCBI Taxonomy" id="63740"/>
    <lineage>
        <taxon>Archaea</taxon>
        <taxon>Methanobacteriati</taxon>
        <taxon>Methanobacteriota</taxon>
        <taxon>Stenosarchaea group</taxon>
        <taxon>Halobacteria</taxon>
        <taxon>Halobacteriales</taxon>
        <taxon>Haloferacaceae</taxon>
        <taxon>Halorubrum</taxon>
    </lineage>
</organism>
<dbReference type="PANTHER" id="PTHR35797:SF1">
    <property type="entry name" value="PROTEASE"/>
    <property type="match status" value="1"/>
</dbReference>
<dbReference type="GO" id="GO:0080120">
    <property type="term" value="P:CAAX-box protein maturation"/>
    <property type="evidence" value="ECO:0007669"/>
    <property type="project" value="UniProtKB-ARBA"/>
</dbReference>
<dbReference type="GO" id="GO:0004175">
    <property type="term" value="F:endopeptidase activity"/>
    <property type="evidence" value="ECO:0007669"/>
    <property type="project" value="UniProtKB-ARBA"/>
</dbReference>
<evidence type="ECO:0000313" key="4">
    <source>
        <dbReference type="Proteomes" id="UP000198397"/>
    </source>
</evidence>
<dbReference type="GO" id="GO:0006508">
    <property type="term" value="P:proteolysis"/>
    <property type="evidence" value="ECO:0007669"/>
    <property type="project" value="UniProtKB-KW"/>
</dbReference>
<sequence length="300" mass="32573">MRTLINGIRNRPVLSFFVLTYVYSWLLWIPTLMIPMEVGPDGSDTLIWIGVGFMYLGGFGPLVAGAIVVKFGGGDLRTWAGQIVTWRVDVRWWLVALGVPMVAVIAVSGLYIAFDGPYDFGALTAPILLYIPLLLFAVVFSGGLNEEPGWRGLAQPLLQERYSALTASLVVGVVFAVWHLPLFFAPVAPHSDFPLLNSILYFPTVVIWSVLLGWLYNNSAGVLLAMFFHASLNSTGGLIPIDPEGVIIEGAIQEGYLGLISGLNLGVYSLIALVVVAVFGRTRLTRGDMPTGEVAGFERQ</sequence>
<evidence type="ECO:0000313" key="3">
    <source>
        <dbReference type="EMBL" id="SNR44092.1"/>
    </source>
</evidence>
<dbReference type="RefSeq" id="WP_089384556.1">
    <property type="nucleotide sequence ID" value="NZ_FZNQ01000007.1"/>
</dbReference>
<keyword evidence="1" id="KW-1133">Transmembrane helix</keyword>
<keyword evidence="3" id="KW-0645">Protease</keyword>
<feature type="transmembrane region" description="Helical" evidence="1">
    <location>
        <begin position="222"/>
        <end position="241"/>
    </location>
</feature>
<feature type="transmembrane region" description="Helical" evidence="1">
    <location>
        <begin position="46"/>
        <end position="69"/>
    </location>
</feature>
<evidence type="ECO:0000256" key="1">
    <source>
        <dbReference type="SAM" id="Phobius"/>
    </source>
</evidence>
<dbReference type="InterPro" id="IPR003675">
    <property type="entry name" value="Rce1/LyrA-like_dom"/>
</dbReference>
<feature type="transmembrane region" description="Helical" evidence="1">
    <location>
        <begin position="195"/>
        <end position="215"/>
    </location>
</feature>
<evidence type="ECO:0000259" key="2">
    <source>
        <dbReference type="Pfam" id="PF02517"/>
    </source>
</evidence>
<dbReference type="InterPro" id="IPR042150">
    <property type="entry name" value="MmRce1-like"/>
</dbReference>
<feature type="transmembrane region" description="Helical" evidence="1">
    <location>
        <begin position="256"/>
        <end position="279"/>
    </location>
</feature>
<keyword evidence="3" id="KW-0378">Hydrolase</keyword>
<dbReference type="EMBL" id="FZNQ01000007">
    <property type="protein sequence ID" value="SNR44092.1"/>
    <property type="molecule type" value="Genomic_DNA"/>
</dbReference>
<feature type="domain" description="CAAX prenyl protease 2/Lysostaphin resistance protein A-like" evidence="2">
    <location>
        <begin position="132"/>
        <end position="234"/>
    </location>
</feature>
<feature type="transmembrane region" description="Helical" evidence="1">
    <location>
        <begin position="90"/>
        <end position="114"/>
    </location>
</feature>
<keyword evidence="4" id="KW-1185">Reference proteome</keyword>
<reference evidence="3 4" key="1">
    <citation type="submission" date="2017-06" db="EMBL/GenBank/DDBJ databases">
        <authorList>
            <person name="Kim H.J."/>
            <person name="Triplett B.A."/>
        </authorList>
    </citation>
    <scope>NUCLEOTIDE SEQUENCE [LARGE SCALE GENOMIC DNA]</scope>
    <source>
        <strain evidence="3 4">DSM 8800</strain>
    </source>
</reference>
<protein>
    <submittedName>
        <fullName evidence="3">CAAX protease self-immunity</fullName>
    </submittedName>
</protein>
<dbReference type="OrthoDB" id="28575at2157"/>
<gene>
    <name evidence="3" type="ORF">SAMN06264855_1078</name>
</gene>
<dbReference type="AlphaFoldDB" id="A0A238WC13"/>
<dbReference type="Pfam" id="PF02517">
    <property type="entry name" value="Rce1-like"/>
    <property type="match status" value="1"/>
</dbReference>
<name>A0A238WC13_HALVU</name>
<keyword evidence="1" id="KW-0472">Membrane</keyword>
<proteinExistence type="predicted"/>
<feature type="transmembrane region" description="Helical" evidence="1">
    <location>
        <begin position="162"/>
        <end position="183"/>
    </location>
</feature>
<accession>A0A238WC13</accession>
<dbReference type="Proteomes" id="UP000198397">
    <property type="component" value="Unassembled WGS sequence"/>
</dbReference>